<dbReference type="AlphaFoldDB" id="A0AB38ZE92"/>
<evidence type="ECO:0000256" key="2">
    <source>
        <dbReference type="SAM" id="SignalP"/>
    </source>
</evidence>
<proteinExistence type="evidence at transcript level"/>
<name>A0AB38ZE92_9HEMI</name>
<dbReference type="EMBL" id="PP510812">
    <property type="protein sequence ID" value="WXH71737.1"/>
    <property type="molecule type" value="mRNA"/>
</dbReference>
<feature type="signal peptide" evidence="2">
    <location>
        <begin position="1"/>
        <end position="19"/>
    </location>
</feature>
<dbReference type="SMART" id="SM00020">
    <property type="entry name" value="Tryp_SPc"/>
    <property type="match status" value="1"/>
</dbReference>
<dbReference type="InterPro" id="IPR001254">
    <property type="entry name" value="Trypsin_dom"/>
</dbReference>
<keyword evidence="2" id="KW-0732">Signal</keyword>
<organism evidence="4">
    <name type="scientific">Ectomocoris sp</name>
    <dbReference type="NCBI Taxonomy" id="3104572"/>
    <lineage>
        <taxon>Eukaryota</taxon>
        <taxon>Metazoa</taxon>
        <taxon>Ecdysozoa</taxon>
        <taxon>Arthropoda</taxon>
        <taxon>Hexapoda</taxon>
        <taxon>Insecta</taxon>
        <taxon>Pterygota</taxon>
        <taxon>Neoptera</taxon>
        <taxon>Paraneoptera</taxon>
        <taxon>Hemiptera</taxon>
        <taxon>Heteroptera</taxon>
        <taxon>Panheteroptera</taxon>
        <taxon>Cimicomorpha</taxon>
        <taxon>Reduviidae</taxon>
        <taxon>Peiratinae</taxon>
        <taxon>Ectomocoris</taxon>
    </lineage>
</organism>
<evidence type="ECO:0000313" key="4">
    <source>
        <dbReference type="EMBL" id="WXH71737.1"/>
    </source>
</evidence>
<dbReference type="PANTHER" id="PTHR24252:SF7">
    <property type="entry name" value="HYALIN"/>
    <property type="match status" value="1"/>
</dbReference>
<dbReference type="GO" id="GO:0004252">
    <property type="term" value="F:serine-type endopeptidase activity"/>
    <property type="evidence" value="ECO:0007669"/>
    <property type="project" value="InterPro"/>
</dbReference>
<feature type="domain" description="Peptidase S1" evidence="3">
    <location>
        <begin position="59"/>
        <end position="294"/>
    </location>
</feature>
<accession>A0AB38ZE92</accession>
<dbReference type="Pfam" id="PF00089">
    <property type="entry name" value="Trypsin"/>
    <property type="match status" value="1"/>
</dbReference>
<evidence type="ECO:0000259" key="3">
    <source>
        <dbReference type="PROSITE" id="PS50240"/>
    </source>
</evidence>
<dbReference type="PANTHER" id="PTHR24252">
    <property type="entry name" value="ACROSIN-RELATED"/>
    <property type="match status" value="1"/>
</dbReference>
<evidence type="ECO:0000256" key="1">
    <source>
        <dbReference type="ARBA" id="ARBA00023157"/>
    </source>
</evidence>
<dbReference type="PRINTS" id="PR00722">
    <property type="entry name" value="CHYMOTRYPSIN"/>
</dbReference>
<dbReference type="SUPFAM" id="SSF50494">
    <property type="entry name" value="Trypsin-like serine proteases"/>
    <property type="match status" value="1"/>
</dbReference>
<dbReference type="InterPro" id="IPR009003">
    <property type="entry name" value="Peptidase_S1_PA"/>
</dbReference>
<dbReference type="CDD" id="cd00190">
    <property type="entry name" value="Tryp_SPc"/>
    <property type="match status" value="1"/>
</dbReference>
<dbReference type="PROSITE" id="PS50240">
    <property type="entry name" value="TRYPSIN_DOM"/>
    <property type="match status" value="1"/>
</dbReference>
<keyword evidence="4" id="KW-0645">Protease</keyword>
<keyword evidence="4" id="KW-0378">Hydrolase</keyword>
<dbReference type="InterPro" id="IPR043504">
    <property type="entry name" value="Peptidase_S1_PA_chymotrypsin"/>
</dbReference>
<dbReference type="PROSITE" id="PS00135">
    <property type="entry name" value="TRYPSIN_SER"/>
    <property type="match status" value="1"/>
</dbReference>
<dbReference type="Gene3D" id="2.40.10.10">
    <property type="entry name" value="Trypsin-like serine proteases"/>
    <property type="match status" value="1"/>
</dbReference>
<sequence>MFFLKHLSLLFFLFFQVHSEVSYLQISSEEIDSSEYGVTAGKKNTTCPCGWSNREGARIVSRKTARRNEFPFAAGIIDKHTGYLFCGGTLVTESHVVTGAHCTWRRRVEGDPIAVVLGEHDITKESKTRLTIDVRRIIEHQKFNKLTLFNDIAVLVLKDKVPFNKYIGPVCLPIEEKNLDHKYVRIIGWGSVKPDGDNSPVLKKVDVRIVPLKTCSYNYVGQVNAAAGTQICTFGRGKGSCQGDSGGPVLLLDPQTNMYTLIGLVSFGKSCASTIPTVNTYVFSYMDWIARTIQATDRETELCTMLK</sequence>
<dbReference type="GO" id="GO:0006508">
    <property type="term" value="P:proteolysis"/>
    <property type="evidence" value="ECO:0007669"/>
    <property type="project" value="UniProtKB-KW"/>
</dbReference>
<dbReference type="InterPro" id="IPR033116">
    <property type="entry name" value="TRYPSIN_SER"/>
</dbReference>
<protein>
    <submittedName>
        <fullName evidence="4">Venom S1 protease 23</fullName>
    </submittedName>
</protein>
<reference evidence="4" key="1">
    <citation type="submission" date="2024-03" db="EMBL/GenBank/DDBJ databases">
        <authorList>
            <person name="Jin J.A."/>
            <person name="King G.A."/>
            <person name="Walker A."/>
        </authorList>
    </citation>
    <scope>NUCLEOTIDE SEQUENCE</scope>
</reference>
<feature type="chain" id="PRO_5044297162" evidence="2">
    <location>
        <begin position="20"/>
        <end position="307"/>
    </location>
</feature>
<dbReference type="InterPro" id="IPR001314">
    <property type="entry name" value="Peptidase_S1A"/>
</dbReference>
<keyword evidence="1" id="KW-1015">Disulfide bond</keyword>
<dbReference type="FunFam" id="2.40.10.10:FF:000068">
    <property type="entry name" value="transmembrane protease serine 2"/>
    <property type="match status" value="1"/>
</dbReference>